<feature type="chain" id="PRO_5046449742" description="DUF4843 domain-containing protein" evidence="1">
    <location>
        <begin position="21"/>
        <end position="259"/>
    </location>
</feature>
<evidence type="ECO:0000313" key="3">
    <source>
        <dbReference type="Proteomes" id="UP001485459"/>
    </source>
</evidence>
<evidence type="ECO:0008006" key="4">
    <source>
        <dbReference type="Google" id="ProtNLM"/>
    </source>
</evidence>
<protein>
    <recommendedName>
        <fullName evidence="4">DUF4843 domain-containing protein</fullName>
    </recommendedName>
</protein>
<organism evidence="2 3">
    <name type="scientific">Chitinophaga pollutisoli</name>
    <dbReference type="NCBI Taxonomy" id="3133966"/>
    <lineage>
        <taxon>Bacteria</taxon>
        <taxon>Pseudomonadati</taxon>
        <taxon>Bacteroidota</taxon>
        <taxon>Chitinophagia</taxon>
        <taxon>Chitinophagales</taxon>
        <taxon>Chitinophagaceae</taxon>
        <taxon>Chitinophaga</taxon>
    </lineage>
</organism>
<feature type="signal peptide" evidence="1">
    <location>
        <begin position="1"/>
        <end position="20"/>
    </location>
</feature>
<dbReference type="EMBL" id="CP149822">
    <property type="protein sequence ID" value="WZN43012.1"/>
    <property type="molecule type" value="Genomic_DNA"/>
</dbReference>
<name>A0ABZ2YUL7_9BACT</name>
<keyword evidence="1" id="KW-0732">Signal</keyword>
<gene>
    <name evidence="2" type="ORF">WJU16_08190</name>
</gene>
<dbReference type="Proteomes" id="UP001485459">
    <property type="component" value="Chromosome"/>
</dbReference>
<evidence type="ECO:0000313" key="2">
    <source>
        <dbReference type="EMBL" id="WZN43012.1"/>
    </source>
</evidence>
<accession>A0ABZ2YUL7</accession>
<sequence>MKTINLRIALLAFLAFFASACNKSDDFLYNPDMTPISFSGFNGSGQSLRVQVDTLSKTIELVNGRFNVSDAYTFPEGQKSVKVTVREGTGKVIMEKELRKDDGSLKVNFSYLNGKVGDMPEPPTFEEGKIKLTYMWMPVMTKYDGPVDFAVGKLYFTPKVFEELARVKNVMPGEFCETITIDPFPTSGQTYNGQPTAVLLVIYIYKAGTNEFYTAGTGYNWNITTSAPKPNANLASSKLYIITENPSGSTMTFVKNLEL</sequence>
<dbReference type="PROSITE" id="PS51257">
    <property type="entry name" value="PROKAR_LIPOPROTEIN"/>
    <property type="match status" value="1"/>
</dbReference>
<keyword evidence="3" id="KW-1185">Reference proteome</keyword>
<evidence type="ECO:0000256" key="1">
    <source>
        <dbReference type="SAM" id="SignalP"/>
    </source>
</evidence>
<dbReference type="RefSeq" id="WP_341837834.1">
    <property type="nucleotide sequence ID" value="NZ_CP149822.1"/>
</dbReference>
<proteinExistence type="predicted"/>
<reference evidence="3" key="1">
    <citation type="submission" date="2024-03" db="EMBL/GenBank/DDBJ databases">
        <title>Chitinophaga horti sp. nov., isolated from garden soil.</title>
        <authorList>
            <person name="Lee D.S."/>
            <person name="Han D.M."/>
            <person name="Baek J.H."/>
            <person name="Choi D.G."/>
            <person name="Jeon J.H."/>
            <person name="Jeon C.O."/>
        </authorList>
    </citation>
    <scope>NUCLEOTIDE SEQUENCE [LARGE SCALE GENOMIC DNA]</scope>
    <source>
        <strain evidence="3">GPA1</strain>
    </source>
</reference>